<keyword evidence="6 13" id="KW-0812">Transmembrane</keyword>
<evidence type="ECO:0000256" key="15">
    <source>
        <dbReference type="SAM" id="MobiDB-lite"/>
    </source>
</evidence>
<evidence type="ECO:0000256" key="1">
    <source>
        <dbReference type="ARBA" id="ARBA00004127"/>
    </source>
</evidence>
<dbReference type="EC" id="2.1.1.17" evidence="13 14"/>
<feature type="transmembrane region" description="Helical" evidence="13 14">
    <location>
        <begin position="109"/>
        <end position="131"/>
    </location>
</feature>
<feature type="compositionally biased region" description="Polar residues" evidence="15">
    <location>
        <begin position="1"/>
        <end position="12"/>
    </location>
</feature>
<sequence length="986" mass="110977">MPGSETPGTDSSTLRERRPQPDANGAAAELENDTAAAAAKVRELNEEPKEKKTFGRTPDGTIFTVPHTEDMVSQLLSPTQPKNLSDLIILAVLAAHLLALWLLPSGLRIPFFAVVFLFWRAGYNVGIGWLLKEQSEHLRLINWARKTHIFEDPSAGKNRHPQLYALLKREMETKIPDDYKFETAPIEYNTWLVFRRVVDLILMCDFVSYCCFAVACGGRPDGEGITMTIGRWVAGWALVLFNLWVKLDAHRVVKDYAWYWGDFFYLIDQELTFDGVFEMAPHPMYSVGYAGFYGISLMAASYKVLFISIIAHAAQFAFLTLVENPHIEKTYNPPPPKKRTLTSESDVRPNVDAGHVNGAPPLASSAQPSPVHNLMGWQTHDLHRVTDVSVILFQLYIFSVTVLSPRTPFYQALFVAHAVAWRLWFSAGIGIILNEQSNKKRWTRHFIKYGESTEEAWRQWKGLYHISCTMCYASFIAAAWKMYSLPPDWEYGLALLRHVLGAALVALQIWTAASIYESLGEFGWFFGDFFFDHAPKLNYSGIYRFLNQPERFLGLAGIWGAVVITWSKAIFFVALLSHILTLMHIQLVERPHMQKLYGQSIRQDSGISKTLKRSLPAPFQQWHGNMDRVLGDTVEFVEDFIDAARPKLAAGVETIVKDATNLFKNYPARISITRVTPDLAGVDPKDYSLEVSGEPSSLLAERERRTGREGEDARGPARKYSEFKTLSFEYGAPIKVRWTAPVTHSKKDWVGLYMVSDNLSRDVTRIASQGRWIATNPGSYDSVRADAGILVSDRLVPGAQRHDGETKDYYEGEMEFSGDKLWWTTGVFEFRYHHDGKHNVMAISPPFELRIGRFDEDDVEIRASVSNTSLSSDGSSPNNIVESSLRLAVEQALLPVVRNCFDRDPEIAPETEDEGFGGLVERDGKFAKRVVFAVHQMFGVEFAPEVVQADGCVRNLAWRIVNAKKVLAPYSMSSSGGNTTPSGAKY</sequence>
<feature type="transmembrane region" description="Helical" evidence="13 14">
    <location>
        <begin position="84"/>
        <end position="103"/>
    </location>
</feature>
<dbReference type="InterPro" id="IPR016219">
    <property type="entry name" value="Phosphatid-EA_MeTrfase_fun"/>
</dbReference>
<comment type="caution">
    <text evidence="16">The sequence shown here is derived from an EMBL/GenBank/DDBJ whole genome shotgun (WGS) entry which is preliminary data.</text>
</comment>
<feature type="transmembrane region" description="Helical" evidence="13 14">
    <location>
        <begin position="409"/>
        <end position="433"/>
    </location>
</feature>
<evidence type="ECO:0000313" key="17">
    <source>
        <dbReference type="Proteomes" id="UP001175001"/>
    </source>
</evidence>
<reference evidence="16" key="1">
    <citation type="submission" date="2023-06" db="EMBL/GenBank/DDBJ databases">
        <title>Multi-omics analyses reveal the molecular pathogenesis toolkit of Lasiodiplodia hormozganensis, a cross-kingdom pathogen.</title>
        <authorList>
            <person name="Felix C."/>
            <person name="Meneses R."/>
            <person name="Goncalves M.F.M."/>
            <person name="Tilleman L."/>
            <person name="Duarte A.S."/>
            <person name="Jorrin-Novo J.V."/>
            <person name="Van De Peer Y."/>
            <person name="Deforce D."/>
            <person name="Van Nieuwerburgh F."/>
            <person name="Esteves A.C."/>
            <person name="Alves A."/>
        </authorList>
    </citation>
    <scope>NUCLEOTIDE SEQUENCE</scope>
    <source>
        <strain evidence="16">CBS 339.90</strain>
    </source>
</reference>
<feature type="transmembrane region" description="Helical" evidence="13 14">
    <location>
        <begin position="495"/>
        <end position="516"/>
    </location>
</feature>
<evidence type="ECO:0000256" key="12">
    <source>
        <dbReference type="ARBA" id="ARBA00023264"/>
    </source>
</evidence>
<comment type="subcellular location">
    <subcellularLocation>
        <location evidence="1">Endomembrane system</location>
        <topology evidence="1">Multi-pass membrane protein</topology>
    </subcellularLocation>
    <subcellularLocation>
        <location evidence="13 14">Endoplasmic reticulum membrane</location>
        <topology evidence="13 14">Multi-pass membrane protein</topology>
    </subcellularLocation>
</comment>
<evidence type="ECO:0000256" key="7">
    <source>
        <dbReference type="ARBA" id="ARBA00022824"/>
    </source>
</evidence>
<evidence type="ECO:0000256" key="2">
    <source>
        <dbReference type="ARBA" id="ARBA00022516"/>
    </source>
</evidence>
<evidence type="ECO:0000256" key="10">
    <source>
        <dbReference type="ARBA" id="ARBA00023136"/>
    </source>
</evidence>
<keyword evidence="8 13" id="KW-1133">Transmembrane helix</keyword>
<comment type="similarity">
    <text evidence="13 14">Belongs to the class VI-like SAM-binding methyltransferase superfamily. CHO2 family.</text>
</comment>
<feature type="region of interest" description="Disordered" evidence="15">
    <location>
        <begin position="1"/>
        <end position="31"/>
    </location>
</feature>
<protein>
    <recommendedName>
        <fullName evidence="13 14">Phosphatidylethanolamine N-methyltransferase</fullName>
        <shortName evidence="13">PE methyltransferase</shortName>
        <shortName evidence="13 14">PEAMT</shortName>
        <shortName evidence="13">PEMT</shortName>
        <ecNumber evidence="13 14">2.1.1.17</ecNumber>
    </recommendedName>
</protein>
<name>A0AA39XW60_9PEZI</name>
<keyword evidence="2 13" id="KW-0444">Lipid biosynthesis</keyword>
<keyword evidence="7 13" id="KW-0256">Endoplasmic reticulum</keyword>
<evidence type="ECO:0000256" key="11">
    <source>
        <dbReference type="ARBA" id="ARBA00023209"/>
    </source>
</evidence>
<dbReference type="PANTHER" id="PTHR32138">
    <property type="entry name" value="PHOSPHATIDYLETHANOLAMINE N-METHYLTRANSFERASE"/>
    <property type="match status" value="1"/>
</dbReference>
<keyword evidence="17" id="KW-1185">Reference proteome</keyword>
<keyword evidence="12 13" id="KW-1208">Phospholipid metabolism</keyword>
<evidence type="ECO:0000256" key="4">
    <source>
        <dbReference type="ARBA" id="ARBA00022679"/>
    </source>
</evidence>
<dbReference type="PANTHER" id="PTHR32138:SF0">
    <property type="entry name" value="PHOSPHATIDYLETHANOLAMINE N-METHYLTRANSFERASE"/>
    <property type="match status" value="1"/>
</dbReference>
<evidence type="ECO:0000313" key="16">
    <source>
        <dbReference type="EMBL" id="KAK0640467.1"/>
    </source>
</evidence>
<dbReference type="Proteomes" id="UP001175001">
    <property type="component" value="Unassembled WGS sequence"/>
</dbReference>
<feature type="region of interest" description="Disordered" evidence="15">
    <location>
        <begin position="690"/>
        <end position="716"/>
    </location>
</feature>
<dbReference type="GO" id="GO:0005789">
    <property type="term" value="C:endoplasmic reticulum membrane"/>
    <property type="evidence" value="ECO:0007669"/>
    <property type="project" value="UniProtKB-SubCell"/>
</dbReference>
<dbReference type="AlphaFoldDB" id="A0AA39XW60"/>
<comment type="pathway">
    <text evidence="13 14">Phospholipid metabolism; phosphatidylcholine biosynthesis.</text>
</comment>
<keyword evidence="9 13" id="KW-0443">Lipid metabolism</keyword>
<dbReference type="InterPro" id="IPR007318">
    <property type="entry name" value="Phopholipid_MeTrfase"/>
</dbReference>
<organism evidence="16 17">
    <name type="scientific">Lasiodiplodia hormozganensis</name>
    <dbReference type="NCBI Taxonomy" id="869390"/>
    <lineage>
        <taxon>Eukaryota</taxon>
        <taxon>Fungi</taxon>
        <taxon>Dikarya</taxon>
        <taxon>Ascomycota</taxon>
        <taxon>Pezizomycotina</taxon>
        <taxon>Dothideomycetes</taxon>
        <taxon>Dothideomycetes incertae sedis</taxon>
        <taxon>Botryosphaeriales</taxon>
        <taxon>Botryosphaeriaceae</taxon>
        <taxon>Lasiodiplodia</taxon>
    </lineage>
</organism>
<evidence type="ECO:0000256" key="3">
    <source>
        <dbReference type="ARBA" id="ARBA00022603"/>
    </source>
</evidence>
<keyword evidence="3 13" id="KW-0489">Methyltransferase</keyword>
<dbReference type="HAMAP" id="MF_03217">
    <property type="entry name" value="PEMT"/>
    <property type="match status" value="1"/>
</dbReference>
<evidence type="ECO:0000256" key="6">
    <source>
        <dbReference type="ARBA" id="ARBA00022692"/>
    </source>
</evidence>
<evidence type="ECO:0000256" key="14">
    <source>
        <dbReference type="RuleBase" id="RU361122"/>
    </source>
</evidence>
<comment type="catalytic activity">
    <reaction evidence="13 14">
        <text>a 1,2-diacyl-sn-glycero-3-phosphoethanolamine + S-adenosyl-L-methionine = a 1,2-diacyl-sn-glycero-3-phospho-N-methylethanolamine + S-adenosyl-L-homocysteine + H(+)</text>
        <dbReference type="Rhea" id="RHEA:11164"/>
        <dbReference type="ChEBI" id="CHEBI:15378"/>
        <dbReference type="ChEBI" id="CHEBI:57856"/>
        <dbReference type="ChEBI" id="CHEBI:59789"/>
        <dbReference type="ChEBI" id="CHEBI:64573"/>
        <dbReference type="ChEBI" id="CHEBI:64612"/>
        <dbReference type="EC" id="2.1.1.17"/>
    </reaction>
</comment>
<keyword evidence="4 13" id="KW-0808">Transferase</keyword>
<feature type="transmembrane region" description="Helical" evidence="13 14">
    <location>
        <begin position="462"/>
        <end position="483"/>
    </location>
</feature>
<dbReference type="PIRSF" id="PIRSF000383">
    <property type="entry name" value="PEAMT"/>
    <property type="match status" value="1"/>
</dbReference>
<dbReference type="GO" id="GO:0006656">
    <property type="term" value="P:phosphatidylcholine biosynthetic process"/>
    <property type="evidence" value="ECO:0007669"/>
    <property type="project" value="UniProtKB-UniRule"/>
</dbReference>
<evidence type="ECO:0000256" key="5">
    <source>
        <dbReference type="ARBA" id="ARBA00022691"/>
    </source>
</evidence>
<keyword evidence="5 13" id="KW-0949">S-adenosyl-L-methionine</keyword>
<dbReference type="PROSITE" id="PS51598">
    <property type="entry name" value="SAM_CHO2"/>
    <property type="match status" value="1"/>
</dbReference>
<feature type="transmembrane region" description="Helical" evidence="13 14">
    <location>
        <begin position="552"/>
        <end position="576"/>
    </location>
</feature>
<proteinExistence type="inferred from homology"/>
<evidence type="ECO:0000256" key="8">
    <source>
        <dbReference type="ARBA" id="ARBA00022989"/>
    </source>
</evidence>
<comment type="caution">
    <text evidence="13 14">Lacks conserved residue(s) required for the propagation of feature annotation.</text>
</comment>
<dbReference type="GO" id="GO:0032259">
    <property type="term" value="P:methylation"/>
    <property type="evidence" value="ECO:0007669"/>
    <property type="project" value="UniProtKB-KW"/>
</dbReference>
<keyword evidence="11 13" id="KW-0594">Phospholipid biosynthesis</keyword>
<comment type="function">
    <text evidence="13 14">Catalyzes the first step of the methylation pathway of phosphatidylcholine biosynthesis, the SAM-dependent methylation of phosphatidylethanolamine (PE) to phosphatidylmonomethylethanolamine (PMME).</text>
</comment>
<gene>
    <name evidence="16" type="primary">CHO2</name>
    <name evidence="16" type="ORF">DIS24_g9329</name>
</gene>
<feature type="compositionally biased region" description="Basic and acidic residues" evidence="15">
    <location>
        <begin position="700"/>
        <end position="716"/>
    </location>
</feature>
<keyword evidence="10 13" id="KW-0472">Membrane</keyword>
<evidence type="ECO:0000256" key="13">
    <source>
        <dbReference type="HAMAP-Rule" id="MF_03217"/>
    </source>
</evidence>
<feature type="compositionally biased region" description="Basic and acidic residues" evidence="15">
    <location>
        <begin position="41"/>
        <end position="53"/>
    </location>
</feature>
<dbReference type="GO" id="GO:0004608">
    <property type="term" value="F:phosphatidylethanolamine N-methyltransferase activity"/>
    <property type="evidence" value="ECO:0007669"/>
    <property type="project" value="UniProtKB-UniRule"/>
</dbReference>
<dbReference type="Pfam" id="PF04191">
    <property type="entry name" value="PEMT"/>
    <property type="match status" value="2"/>
</dbReference>
<feature type="region of interest" description="Disordered" evidence="15">
    <location>
        <begin position="41"/>
        <end position="60"/>
    </location>
</feature>
<evidence type="ECO:0000256" key="9">
    <source>
        <dbReference type="ARBA" id="ARBA00023098"/>
    </source>
</evidence>
<accession>A0AA39XW60</accession>
<dbReference type="EMBL" id="JAUJDW010000081">
    <property type="protein sequence ID" value="KAK0640467.1"/>
    <property type="molecule type" value="Genomic_DNA"/>
</dbReference>